<evidence type="ECO:0000259" key="7">
    <source>
        <dbReference type="Pfam" id="PF00122"/>
    </source>
</evidence>
<gene>
    <name evidence="8" type="ORF">ACFQ0P_03910</name>
</gene>
<dbReference type="Gene3D" id="3.40.1110.10">
    <property type="entry name" value="Calcium-transporting ATPase, cytoplasmic domain N"/>
    <property type="match status" value="1"/>
</dbReference>
<dbReference type="Gene3D" id="3.40.50.1000">
    <property type="entry name" value="HAD superfamily/HAD-like"/>
    <property type="match status" value="1"/>
</dbReference>
<dbReference type="SUPFAM" id="SSF81665">
    <property type="entry name" value="Calcium ATPase, transmembrane domain M"/>
    <property type="match status" value="1"/>
</dbReference>
<dbReference type="InterPro" id="IPR023214">
    <property type="entry name" value="HAD_sf"/>
</dbReference>
<evidence type="ECO:0000256" key="3">
    <source>
        <dbReference type="ARBA" id="ARBA00022967"/>
    </source>
</evidence>
<keyword evidence="2 6" id="KW-0812">Transmembrane</keyword>
<dbReference type="InterPro" id="IPR059000">
    <property type="entry name" value="ATPase_P-type_domA"/>
</dbReference>
<name>A0ABW3AEW6_9MICO</name>
<organism evidence="8 9">
    <name type="scientific">Microbacterium insulae</name>
    <dbReference type="NCBI Taxonomy" id="483014"/>
    <lineage>
        <taxon>Bacteria</taxon>
        <taxon>Bacillati</taxon>
        <taxon>Actinomycetota</taxon>
        <taxon>Actinomycetes</taxon>
        <taxon>Micrococcales</taxon>
        <taxon>Microbacteriaceae</taxon>
        <taxon>Microbacterium</taxon>
    </lineage>
</organism>
<feature type="transmembrane region" description="Helical" evidence="6">
    <location>
        <begin position="913"/>
        <end position="932"/>
    </location>
</feature>
<feature type="transmembrane region" description="Helical" evidence="6">
    <location>
        <begin position="741"/>
        <end position="764"/>
    </location>
</feature>
<dbReference type="RefSeq" id="WP_204980604.1">
    <property type="nucleotide sequence ID" value="NZ_JBHTII010000001.1"/>
</dbReference>
<dbReference type="EMBL" id="JBHTII010000001">
    <property type="protein sequence ID" value="MFD0789533.1"/>
    <property type="molecule type" value="Genomic_DNA"/>
</dbReference>
<dbReference type="SFLD" id="SFLDS00003">
    <property type="entry name" value="Haloacid_Dehalogenase"/>
    <property type="match status" value="1"/>
</dbReference>
<dbReference type="SUPFAM" id="SSF56784">
    <property type="entry name" value="HAD-like"/>
    <property type="match status" value="1"/>
</dbReference>
<evidence type="ECO:0000313" key="9">
    <source>
        <dbReference type="Proteomes" id="UP001597055"/>
    </source>
</evidence>
<dbReference type="Gene3D" id="2.70.150.10">
    <property type="entry name" value="Calcium-transporting ATPase, cytoplasmic transduction domain A"/>
    <property type="match status" value="1"/>
</dbReference>
<feature type="transmembrane region" description="Helical" evidence="6">
    <location>
        <begin position="626"/>
        <end position="645"/>
    </location>
</feature>
<dbReference type="NCBIfam" id="TIGR01494">
    <property type="entry name" value="ATPase_P-type"/>
    <property type="match status" value="1"/>
</dbReference>
<dbReference type="InterPro" id="IPR018303">
    <property type="entry name" value="ATPase_P-typ_P_site"/>
</dbReference>
<feature type="transmembrane region" description="Helical" evidence="6">
    <location>
        <begin position="857"/>
        <end position="876"/>
    </location>
</feature>
<dbReference type="InterPro" id="IPR023298">
    <property type="entry name" value="ATPase_P-typ_TM_dom_sf"/>
</dbReference>
<dbReference type="InterPro" id="IPR044492">
    <property type="entry name" value="P_typ_ATPase_HD_dom"/>
</dbReference>
<comment type="caution">
    <text evidence="8">The sequence shown here is derived from an EMBL/GenBank/DDBJ whole genome shotgun (WGS) entry which is preliminary data.</text>
</comment>
<reference evidence="9" key="1">
    <citation type="journal article" date="2019" name="Int. J. Syst. Evol. Microbiol.">
        <title>The Global Catalogue of Microorganisms (GCM) 10K type strain sequencing project: providing services to taxonomists for standard genome sequencing and annotation.</title>
        <authorList>
            <consortium name="The Broad Institute Genomics Platform"/>
            <consortium name="The Broad Institute Genome Sequencing Center for Infectious Disease"/>
            <person name="Wu L."/>
            <person name="Ma J."/>
        </authorList>
    </citation>
    <scope>NUCLEOTIDE SEQUENCE [LARGE SCALE GENOMIC DNA]</scope>
    <source>
        <strain evidence="9">CCUG 54523</strain>
    </source>
</reference>
<comment type="subcellular location">
    <subcellularLocation>
        <location evidence="1">Cell membrane</location>
        <topology evidence="1">Multi-pass membrane protein</topology>
    </subcellularLocation>
</comment>
<feature type="transmembrane region" description="Helical" evidence="6">
    <location>
        <begin position="651"/>
        <end position="670"/>
    </location>
</feature>
<evidence type="ECO:0000256" key="6">
    <source>
        <dbReference type="SAM" id="Phobius"/>
    </source>
</evidence>
<dbReference type="SUPFAM" id="SSF81660">
    <property type="entry name" value="Metal cation-transporting ATPase, ATP-binding domain N"/>
    <property type="match status" value="1"/>
</dbReference>
<evidence type="ECO:0000256" key="1">
    <source>
        <dbReference type="ARBA" id="ARBA00004651"/>
    </source>
</evidence>
<feature type="transmembrane region" description="Helical" evidence="6">
    <location>
        <begin position="816"/>
        <end position="845"/>
    </location>
</feature>
<dbReference type="Pfam" id="PF00122">
    <property type="entry name" value="E1-E2_ATPase"/>
    <property type="match status" value="1"/>
</dbReference>
<feature type="transmembrane region" description="Helical" evidence="6">
    <location>
        <begin position="713"/>
        <end position="732"/>
    </location>
</feature>
<proteinExistence type="predicted"/>
<accession>A0ABW3AEW6</accession>
<dbReference type="SUPFAM" id="SSF81653">
    <property type="entry name" value="Calcium ATPase, transduction domain A"/>
    <property type="match status" value="1"/>
</dbReference>
<dbReference type="PRINTS" id="PR00119">
    <property type="entry name" value="CATATPASE"/>
</dbReference>
<protein>
    <submittedName>
        <fullName evidence="8">HAD-IC family P-type ATPase</fullName>
    </submittedName>
</protein>
<dbReference type="InterPro" id="IPR023299">
    <property type="entry name" value="ATPase_P-typ_cyto_dom_N"/>
</dbReference>
<keyword evidence="3" id="KW-1278">Translocase</keyword>
<evidence type="ECO:0000256" key="4">
    <source>
        <dbReference type="ARBA" id="ARBA00022989"/>
    </source>
</evidence>
<keyword evidence="9" id="KW-1185">Reference proteome</keyword>
<feature type="domain" description="P-type ATPase A" evidence="7">
    <location>
        <begin position="103"/>
        <end position="199"/>
    </location>
</feature>
<sequence length="951" mass="100592">MTSDTKPADPALGLTDAEVAERVAAGRTNRYTPDSSRSAWHIVRANVFTLFNGIVFACFFVLFLVGRWQDALFGFAAFANSIIGCVQEFRAKAALDRLALLNASLARVRRDGAEREITPDDVVVDDVLVLRAGDQVPADAVVLESRALQIDESMLTGESDAVDKHEGDEALSGSIVVAGEGTARVTKVGADSYANRFAGEAKRFSLVSSELRSSVNRVLKWVGWVIGPVGLLVFNAQIMVAGGYSAAFESGGWVQAVVNTIAALTAMIPLGLVLMTSIAFAVGAAKLASKQVLVNELPAVEGLARVDVVCLDKTGTLTVGDIAFDQAHSMSSEPARAAAEDASRVLGWYAVASDANATARALRTDYADPHLTAERDIPFSSARKWSAVSFREVPGTWVMGAPEMIFGDAATSPETELGRAATELSASGRRTLVLARSDEALSETDAAAERLPSNPAPIVVLTFRETVRPDAAQTLAYFERQGVGIRVISGDNPRTVAAIAREVGLDVVGGFDARELPDDDAALADVLERETVFGRVTPEQKKRMVTALQSRGHVVAMTGDGVNDALAIKTADIGIAMNSGSAATKAVARLVLLDGQFSHLPDVVAEGRQAIANIERVSMLFLNKTVYATALAIIFGVLVLEFPFLPRQLSITDGLTIGIPAFFLALMPNAQRYLPGFLRRSLIFAIPSGLVIALGLTWYTYVAKGLGVTEEQLRTGATIILAIVGIWVLAVLSRPLNRYKVLIIGAMFVALVGVFTIPLATTFFELVDPGQELSTALVGIVIVMIGAIEVVRLVHRRLTSSLTEAPAVDTPLRSRGALAVTTLVAVLAYGGAALAVLLGVLVVLSRYDAVDDTEVRTISLVGAGLVLLGLLVLSAAAGLRRGSGFSRLLVTVWFALLLALNTLILVGSDAWDWVAAVSALVAGAVIALLWTPPAARMFGRIRDSSLGTAGP</sequence>
<evidence type="ECO:0000256" key="2">
    <source>
        <dbReference type="ARBA" id="ARBA00022692"/>
    </source>
</evidence>
<feature type="transmembrane region" description="Helical" evidence="6">
    <location>
        <begin position="776"/>
        <end position="795"/>
    </location>
</feature>
<feature type="transmembrane region" description="Helical" evidence="6">
    <location>
        <begin position="256"/>
        <end position="282"/>
    </location>
</feature>
<keyword evidence="5 6" id="KW-0472">Membrane</keyword>
<feature type="transmembrane region" description="Helical" evidence="6">
    <location>
        <begin position="221"/>
        <end position="244"/>
    </location>
</feature>
<dbReference type="Gene3D" id="1.20.1110.10">
    <property type="entry name" value="Calcium-transporting ATPase, transmembrane domain"/>
    <property type="match status" value="1"/>
</dbReference>
<dbReference type="Proteomes" id="UP001597055">
    <property type="component" value="Unassembled WGS sequence"/>
</dbReference>
<dbReference type="SFLD" id="SFLDF00027">
    <property type="entry name" value="p-type_atpase"/>
    <property type="match status" value="1"/>
</dbReference>
<dbReference type="PANTHER" id="PTHR42861">
    <property type="entry name" value="CALCIUM-TRANSPORTING ATPASE"/>
    <property type="match status" value="1"/>
</dbReference>
<evidence type="ECO:0000256" key="5">
    <source>
        <dbReference type="ARBA" id="ARBA00023136"/>
    </source>
</evidence>
<evidence type="ECO:0000313" key="8">
    <source>
        <dbReference type="EMBL" id="MFD0789533.1"/>
    </source>
</evidence>
<dbReference type="InterPro" id="IPR008250">
    <property type="entry name" value="ATPase_P-typ_transduc_dom_A_sf"/>
</dbReference>
<dbReference type="PRINTS" id="PR00120">
    <property type="entry name" value="HATPASE"/>
</dbReference>
<feature type="transmembrane region" description="Helical" evidence="6">
    <location>
        <begin position="45"/>
        <end position="65"/>
    </location>
</feature>
<dbReference type="InterPro" id="IPR036412">
    <property type="entry name" value="HAD-like_sf"/>
</dbReference>
<dbReference type="SFLD" id="SFLDG00002">
    <property type="entry name" value="C1.7:_P-type_atpase_like"/>
    <property type="match status" value="1"/>
</dbReference>
<dbReference type="Pfam" id="PF00702">
    <property type="entry name" value="Hydrolase"/>
    <property type="match status" value="1"/>
</dbReference>
<dbReference type="PROSITE" id="PS00154">
    <property type="entry name" value="ATPASE_E1_E2"/>
    <property type="match status" value="1"/>
</dbReference>
<feature type="transmembrane region" description="Helical" evidence="6">
    <location>
        <begin position="888"/>
        <end position="907"/>
    </location>
</feature>
<dbReference type="InterPro" id="IPR001757">
    <property type="entry name" value="P_typ_ATPase"/>
</dbReference>
<keyword evidence="4 6" id="KW-1133">Transmembrane helix</keyword>
<feature type="transmembrane region" description="Helical" evidence="6">
    <location>
        <begin position="682"/>
        <end position="701"/>
    </location>
</feature>